<evidence type="ECO:0000313" key="4">
    <source>
        <dbReference type="Proteomes" id="UP001149163"/>
    </source>
</evidence>
<dbReference type="Gene3D" id="1.25.40.10">
    <property type="entry name" value="Tetratricopeptide repeat domain"/>
    <property type="match status" value="1"/>
</dbReference>
<name>A0A9W9HY66_9EURO</name>
<evidence type="ECO:0000313" key="3">
    <source>
        <dbReference type="EMBL" id="KAJ5159756.1"/>
    </source>
</evidence>
<proteinExistence type="predicted"/>
<dbReference type="Proteomes" id="UP001149163">
    <property type="component" value="Unassembled WGS sequence"/>
</dbReference>
<dbReference type="InterPro" id="IPR011990">
    <property type="entry name" value="TPR-like_helical_dom_sf"/>
</dbReference>
<keyword evidence="1" id="KW-0175">Coiled coil</keyword>
<dbReference type="EMBL" id="JAPQKN010000004">
    <property type="protein sequence ID" value="KAJ5159756.1"/>
    <property type="molecule type" value="Genomic_DNA"/>
</dbReference>
<keyword evidence="4" id="KW-1185">Reference proteome</keyword>
<evidence type="ECO:0000256" key="1">
    <source>
        <dbReference type="SAM" id="Coils"/>
    </source>
</evidence>
<dbReference type="AlphaFoldDB" id="A0A9W9HY66"/>
<protein>
    <submittedName>
        <fullName evidence="3">Uncharacterized protein</fullName>
    </submittedName>
</protein>
<dbReference type="GeneID" id="81428061"/>
<sequence length="273" mass="31190">MLSKMGVLFRKRRKNALYAQIEERHSHWEVEKLTAANSKLRLDLHNARMRSAKLKRQVAMYDLLFAHIQSRVGHAAIDNLEQDDPSQPPSPLVSPKTDSSPQWIGDLWICSDSDYLKAAENYWKDGDPHTALTIVDNAIHTNPFLSVVEELHCRVFAAAALHATGRYETSNAHLQRVLQTISIGPEPSYRPYRDIMGIAYYIEGRNFLELEEFDKAFWSLSRALKTQTRGYEIKAGEFQTKTIEDFTRKEACEDAAPDAGSLRLISRNKENLD</sequence>
<comment type="caution">
    <text evidence="3">The sequence shown here is derived from an EMBL/GenBank/DDBJ whole genome shotgun (WGS) entry which is preliminary data.</text>
</comment>
<dbReference type="RefSeq" id="XP_056541314.1">
    <property type="nucleotide sequence ID" value="XM_056688885.1"/>
</dbReference>
<dbReference type="SUPFAM" id="SSF48452">
    <property type="entry name" value="TPR-like"/>
    <property type="match status" value="1"/>
</dbReference>
<reference evidence="3" key="1">
    <citation type="submission" date="2022-11" db="EMBL/GenBank/DDBJ databases">
        <authorList>
            <person name="Petersen C."/>
        </authorList>
    </citation>
    <scope>NUCLEOTIDE SEQUENCE</scope>
    <source>
        <strain evidence="3">IBT 26290</strain>
    </source>
</reference>
<evidence type="ECO:0000256" key="2">
    <source>
        <dbReference type="SAM" id="MobiDB-lite"/>
    </source>
</evidence>
<organism evidence="3 4">
    <name type="scientific">Penicillium canariense</name>
    <dbReference type="NCBI Taxonomy" id="189055"/>
    <lineage>
        <taxon>Eukaryota</taxon>
        <taxon>Fungi</taxon>
        <taxon>Dikarya</taxon>
        <taxon>Ascomycota</taxon>
        <taxon>Pezizomycotina</taxon>
        <taxon>Eurotiomycetes</taxon>
        <taxon>Eurotiomycetidae</taxon>
        <taxon>Eurotiales</taxon>
        <taxon>Aspergillaceae</taxon>
        <taxon>Penicillium</taxon>
    </lineage>
</organism>
<gene>
    <name evidence="3" type="ORF">N7482_006760</name>
</gene>
<feature type="region of interest" description="Disordered" evidence="2">
    <location>
        <begin position="79"/>
        <end position="99"/>
    </location>
</feature>
<feature type="coiled-coil region" evidence="1">
    <location>
        <begin position="30"/>
        <end position="57"/>
    </location>
</feature>
<dbReference type="OrthoDB" id="4337177at2759"/>
<reference evidence="3" key="2">
    <citation type="journal article" date="2023" name="IMA Fungus">
        <title>Comparative genomic study of the Penicillium genus elucidates a diverse pangenome and 15 lateral gene transfer events.</title>
        <authorList>
            <person name="Petersen C."/>
            <person name="Sorensen T."/>
            <person name="Nielsen M.R."/>
            <person name="Sondergaard T.E."/>
            <person name="Sorensen J.L."/>
            <person name="Fitzpatrick D.A."/>
            <person name="Frisvad J.C."/>
            <person name="Nielsen K.L."/>
        </authorList>
    </citation>
    <scope>NUCLEOTIDE SEQUENCE</scope>
    <source>
        <strain evidence="3">IBT 26290</strain>
    </source>
</reference>
<accession>A0A9W9HY66</accession>